<organism evidence="2 3">
    <name type="scientific">Stephania cephalantha</name>
    <dbReference type="NCBI Taxonomy" id="152367"/>
    <lineage>
        <taxon>Eukaryota</taxon>
        <taxon>Viridiplantae</taxon>
        <taxon>Streptophyta</taxon>
        <taxon>Embryophyta</taxon>
        <taxon>Tracheophyta</taxon>
        <taxon>Spermatophyta</taxon>
        <taxon>Magnoliopsida</taxon>
        <taxon>Ranunculales</taxon>
        <taxon>Menispermaceae</taxon>
        <taxon>Menispermoideae</taxon>
        <taxon>Cissampelideae</taxon>
        <taxon>Stephania</taxon>
    </lineage>
</organism>
<dbReference type="GO" id="GO:0045926">
    <property type="term" value="P:negative regulation of growth"/>
    <property type="evidence" value="ECO:0007669"/>
    <property type="project" value="InterPro"/>
</dbReference>
<proteinExistence type="predicted"/>
<comment type="caution">
    <text evidence="2">The sequence shown here is derived from an EMBL/GenBank/DDBJ whole genome shotgun (WGS) entry which is preliminary data.</text>
</comment>
<keyword evidence="1" id="KW-0732">Signal</keyword>
<evidence type="ECO:0000256" key="1">
    <source>
        <dbReference type="SAM" id="SignalP"/>
    </source>
</evidence>
<dbReference type="InterPro" id="IPR015791">
    <property type="entry name" value="Antimic/Inh_G_crystallin-like"/>
</dbReference>
<dbReference type="GO" id="GO:0006952">
    <property type="term" value="P:defense response"/>
    <property type="evidence" value="ECO:0007669"/>
    <property type="project" value="InterPro"/>
</dbReference>
<feature type="chain" id="PRO_5042877219" evidence="1">
    <location>
        <begin position="20"/>
        <end position="228"/>
    </location>
</feature>
<reference evidence="2 3" key="1">
    <citation type="submission" date="2024-01" db="EMBL/GenBank/DDBJ databases">
        <title>Genome assemblies of Stephania.</title>
        <authorList>
            <person name="Yang L."/>
        </authorList>
    </citation>
    <scope>NUCLEOTIDE SEQUENCE [LARGE SCALE GENOMIC DNA]</scope>
    <source>
        <strain evidence="2">JXDWG</strain>
        <tissue evidence="2">Leaf</tissue>
    </source>
</reference>
<protein>
    <submittedName>
        <fullName evidence="2">Uncharacterized protein</fullName>
    </submittedName>
</protein>
<dbReference type="Pfam" id="PF09117">
    <property type="entry name" value="MiAMP1"/>
    <property type="match status" value="1"/>
</dbReference>
<dbReference type="EMBL" id="JBBNAG010000011">
    <property type="protein sequence ID" value="KAK9093993.1"/>
    <property type="molecule type" value="Genomic_DNA"/>
</dbReference>
<evidence type="ECO:0000313" key="2">
    <source>
        <dbReference type="EMBL" id="KAK9093993.1"/>
    </source>
</evidence>
<name>A0AAP0ENV6_9MAGN</name>
<dbReference type="InterPro" id="IPR011024">
    <property type="entry name" value="G_crystallin-like"/>
</dbReference>
<accession>A0AAP0ENV6</accession>
<dbReference type="Gene3D" id="2.60.20.30">
    <property type="match status" value="1"/>
</dbReference>
<feature type="signal peptide" evidence="1">
    <location>
        <begin position="1"/>
        <end position="19"/>
    </location>
</feature>
<dbReference type="InterPro" id="IPR015201">
    <property type="entry name" value="Antimicrobial_MiAMP1"/>
</dbReference>
<sequence>MAATLALVALTMMIPGAEASRLIVYSGNNFSGASATIDACGCSNIPYRGSYRYYAEGQSTQLYNDGDCRGPVHTTLATNQNAQMTTGFGWNSAFIVQSAAHLLRLPPPPSVNLRCCWSSTSEAPRSRYCSLTSHPTGHPRRCLVSRRPLHRRLGGSPDPRRPRWSTAAPRLRSIRTVRIHPEVAASSPAKLLHRCTSLHTRFDPSLSSLLTHTRSDAAAAGHHTQSVP</sequence>
<dbReference type="AlphaFoldDB" id="A0AAP0ENV6"/>
<dbReference type="Proteomes" id="UP001419268">
    <property type="component" value="Unassembled WGS sequence"/>
</dbReference>
<gene>
    <name evidence="2" type="ORF">Scep_025462</name>
</gene>
<evidence type="ECO:0000313" key="3">
    <source>
        <dbReference type="Proteomes" id="UP001419268"/>
    </source>
</evidence>
<dbReference type="SUPFAM" id="SSF49695">
    <property type="entry name" value="gamma-Crystallin-like"/>
    <property type="match status" value="1"/>
</dbReference>
<keyword evidence="3" id="KW-1185">Reference proteome</keyword>